<protein>
    <submittedName>
        <fullName evidence="1">Uncharacterized protein</fullName>
    </submittedName>
</protein>
<reference evidence="1" key="2">
    <citation type="submission" date="2021-09" db="EMBL/GenBank/DDBJ databases">
        <authorList>
            <person name="Jia N."/>
            <person name="Wang J."/>
            <person name="Shi W."/>
            <person name="Du L."/>
            <person name="Sun Y."/>
            <person name="Zhan W."/>
            <person name="Jiang J."/>
            <person name="Wang Q."/>
            <person name="Zhang B."/>
            <person name="Ji P."/>
            <person name="Sakyi L.B."/>
            <person name="Cui X."/>
            <person name="Yuan T."/>
            <person name="Jiang B."/>
            <person name="Yang W."/>
            <person name="Lam T.T.-Y."/>
            <person name="Chang Q."/>
            <person name="Ding S."/>
            <person name="Wang X."/>
            <person name="Zhu J."/>
            <person name="Ruan X."/>
            <person name="Zhao L."/>
            <person name="Wei J."/>
            <person name="Que T."/>
            <person name="Du C."/>
            <person name="Cheng J."/>
            <person name="Dai P."/>
            <person name="Han X."/>
            <person name="Huang E."/>
            <person name="Gao Y."/>
            <person name="Liu J."/>
            <person name="Shao H."/>
            <person name="Ye R."/>
            <person name="Li L."/>
            <person name="Wei W."/>
            <person name="Wang X."/>
            <person name="Wang C."/>
            <person name="Huo Q."/>
            <person name="Li W."/>
            <person name="Guo W."/>
            <person name="Chen H."/>
            <person name="Chen S."/>
            <person name="Zhou L."/>
            <person name="Zhou L."/>
            <person name="Ni X."/>
            <person name="Tian J."/>
            <person name="Zhou Y."/>
            <person name="Sheng Y."/>
            <person name="Liu T."/>
            <person name="Pan Y."/>
            <person name="Xia L."/>
            <person name="Li J."/>
            <person name="Zhao F."/>
            <person name="Cao W."/>
        </authorList>
    </citation>
    <scope>NUCLEOTIDE SEQUENCE</scope>
    <source>
        <strain evidence="1">Rsan-2018</strain>
        <tissue evidence="1">Larvae</tissue>
    </source>
</reference>
<name>A0A9D4PB60_RHISA</name>
<reference evidence="1" key="1">
    <citation type="journal article" date="2020" name="Cell">
        <title>Large-Scale Comparative Analyses of Tick Genomes Elucidate Their Genetic Diversity and Vector Capacities.</title>
        <authorList>
            <consortium name="Tick Genome and Microbiome Consortium (TIGMIC)"/>
            <person name="Jia N."/>
            <person name="Wang J."/>
            <person name="Shi W."/>
            <person name="Du L."/>
            <person name="Sun Y."/>
            <person name="Zhan W."/>
            <person name="Jiang J.F."/>
            <person name="Wang Q."/>
            <person name="Zhang B."/>
            <person name="Ji P."/>
            <person name="Bell-Sakyi L."/>
            <person name="Cui X.M."/>
            <person name="Yuan T.T."/>
            <person name="Jiang B.G."/>
            <person name="Yang W.F."/>
            <person name="Lam T.T."/>
            <person name="Chang Q.C."/>
            <person name="Ding S.J."/>
            <person name="Wang X.J."/>
            <person name="Zhu J.G."/>
            <person name="Ruan X.D."/>
            <person name="Zhao L."/>
            <person name="Wei J.T."/>
            <person name="Ye R.Z."/>
            <person name="Que T.C."/>
            <person name="Du C.H."/>
            <person name="Zhou Y.H."/>
            <person name="Cheng J.X."/>
            <person name="Dai P.F."/>
            <person name="Guo W.B."/>
            <person name="Han X.H."/>
            <person name="Huang E.J."/>
            <person name="Li L.F."/>
            <person name="Wei W."/>
            <person name="Gao Y.C."/>
            <person name="Liu J.Z."/>
            <person name="Shao H.Z."/>
            <person name="Wang X."/>
            <person name="Wang C.C."/>
            <person name="Yang T.C."/>
            <person name="Huo Q.B."/>
            <person name="Li W."/>
            <person name="Chen H.Y."/>
            <person name="Chen S.E."/>
            <person name="Zhou L.G."/>
            <person name="Ni X.B."/>
            <person name="Tian J.H."/>
            <person name="Sheng Y."/>
            <person name="Liu T."/>
            <person name="Pan Y.S."/>
            <person name="Xia L.Y."/>
            <person name="Li J."/>
            <person name="Zhao F."/>
            <person name="Cao W.C."/>
        </authorList>
    </citation>
    <scope>NUCLEOTIDE SEQUENCE</scope>
    <source>
        <strain evidence="1">Rsan-2018</strain>
    </source>
</reference>
<organism evidence="1 2">
    <name type="scientific">Rhipicephalus sanguineus</name>
    <name type="common">Brown dog tick</name>
    <name type="synonym">Ixodes sanguineus</name>
    <dbReference type="NCBI Taxonomy" id="34632"/>
    <lineage>
        <taxon>Eukaryota</taxon>
        <taxon>Metazoa</taxon>
        <taxon>Ecdysozoa</taxon>
        <taxon>Arthropoda</taxon>
        <taxon>Chelicerata</taxon>
        <taxon>Arachnida</taxon>
        <taxon>Acari</taxon>
        <taxon>Parasitiformes</taxon>
        <taxon>Ixodida</taxon>
        <taxon>Ixodoidea</taxon>
        <taxon>Ixodidae</taxon>
        <taxon>Rhipicephalinae</taxon>
        <taxon>Rhipicephalus</taxon>
        <taxon>Rhipicephalus</taxon>
    </lineage>
</organism>
<dbReference type="Proteomes" id="UP000821837">
    <property type="component" value="Unassembled WGS sequence"/>
</dbReference>
<proteinExistence type="predicted"/>
<evidence type="ECO:0000313" key="1">
    <source>
        <dbReference type="EMBL" id="KAH7934433.1"/>
    </source>
</evidence>
<dbReference type="VEuPathDB" id="VectorBase:RSAN_057519"/>
<keyword evidence="2" id="KW-1185">Reference proteome</keyword>
<dbReference type="AlphaFoldDB" id="A0A9D4PB60"/>
<accession>A0A9D4PB60</accession>
<dbReference type="EMBL" id="JABSTV010001276">
    <property type="protein sequence ID" value="KAH7934433.1"/>
    <property type="molecule type" value="Genomic_DNA"/>
</dbReference>
<gene>
    <name evidence="1" type="ORF">HPB52_024191</name>
</gene>
<sequence length="94" mass="10465">MDRLKLKRSALRTQVTKLISEAELFLASDANDGALSVLSSRLSALQLQLNEVDNAIEPLVVDEDAEQNYISTIEYNDRIVACIAKLSQEAEEQK</sequence>
<evidence type="ECO:0000313" key="2">
    <source>
        <dbReference type="Proteomes" id="UP000821837"/>
    </source>
</evidence>
<comment type="caution">
    <text evidence="1">The sequence shown here is derived from an EMBL/GenBank/DDBJ whole genome shotgun (WGS) entry which is preliminary data.</text>
</comment>